<feature type="region of interest" description="Disordered" evidence="13">
    <location>
        <begin position="1110"/>
        <end position="1133"/>
    </location>
</feature>
<keyword evidence="8" id="KW-0418">Kinase</keyword>
<keyword evidence="12 14" id="KW-0472">Membrane</keyword>
<dbReference type="Pfam" id="PF00512">
    <property type="entry name" value="HisKA"/>
    <property type="match status" value="1"/>
</dbReference>
<sequence>MPIRLLTRTERWRRSDLATRIALLSGLLTALVLLPMLLLAYAALHSFLHDKMASELEVFGIETRLRFESRLAGSVEKVRSAATQTIFSNALADSSERTLYIRPILRDLCAATPELRVLKFTDFRGETLEYGCNGSGMAEDKRRRLSTEAIAAGLPRLELGSSPPQPGADPEQRLSVAAPIIYLPTNSHEGSLVAEISLSAVFQTLDLHPPSTYRVALRSLPETASHSDTLDSGDGQLRFTTFVTPQLGHSLPLAIEVEVSGDSAYLPLYRLLVGFVGICAVVLALVWWQSRSIAKIIAAPLAELERTAQRVAAGQLDDIPQRPLEPGEQDSFRLLEAAVYRMIAALRDTQLRLTQTLDDRTQRMERAEADRHLKEHALASTDSGILILDRAETESEHIRYANAAFLSITGLGTASVIGAHWPALLNRHLPAPTGDTALAARHAGDNEELEWLRPDGSRAYLQLSRSDFHGDHVASGRHTIVVVTDVTRRVQAARAYRARLDSLREAVFEVDLEGRCIFLNETWTRITGYSIAESLGRRLTELIHPADTARHRPALDALLEHRIEHHEFETRARCADGSTRWLWVDVALKTNDAGHAVGFAGTLSDVTANHDARLAIEIRDRALEAASNGIIITDLQQPDNPIIHVNPAFERITGYTAAEVLGLNCRLLRPAGTDSPSVAQLRNAIADRKACSVVLRNVRKDGTEFWNQLSISPVSHPVTGEITHYVGIQTDITEARAAEDLLIDWLERLDVVFTLSPDPLICFDDRGQVVYANAAAERVFGTTMGALIVLTVTEFEAQLRAQCDPAYAYPGLPAHMHARSADNQADATDPAKDCNVHLLKPKNITLHQTYRFCGGESTSLIVYYRDITREAELDRMKSDFLSTAAHELRTPMASIVGFSELLLMRRYDEERTRDLLGTINRQAQRLSAMLGDLLDLARIEARRAEIFNFATLAVPELLDETIKAFMVPDPRYRLIVDMPVPPPNIRADRDKFQQALLNLLSNACKFSPEGGDITIHVIPPTPGEHDQVGIAVEDHGIGMNADECQRAFERFYRTDRSGHIPGTGLGLSLVKEIMKIHGGAVTLNSAPNLGTTVTLWFPLDLDHNDTHNAGASLTASATPHMTSPTDLTQRSPA</sequence>
<dbReference type="EMBL" id="JBHTMC010000020">
    <property type="protein sequence ID" value="MFD1263966.1"/>
    <property type="molecule type" value="Genomic_DNA"/>
</dbReference>
<evidence type="ECO:0000313" key="19">
    <source>
        <dbReference type="EMBL" id="MFD1263966.1"/>
    </source>
</evidence>
<dbReference type="Pfam" id="PF13188">
    <property type="entry name" value="PAS_8"/>
    <property type="match status" value="1"/>
</dbReference>
<dbReference type="EC" id="2.7.13.3" evidence="3"/>
<dbReference type="Gene3D" id="3.30.565.10">
    <property type="entry name" value="Histidine kinase-like ATPase, C-terminal domain"/>
    <property type="match status" value="1"/>
</dbReference>
<dbReference type="InterPro" id="IPR000014">
    <property type="entry name" value="PAS"/>
</dbReference>
<dbReference type="Gene3D" id="3.30.450.20">
    <property type="entry name" value="PAS domain"/>
    <property type="match status" value="4"/>
</dbReference>
<evidence type="ECO:0000256" key="7">
    <source>
        <dbReference type="ARBA" id="ARBA00022741"/>
    </source>
</evidence>
<dbReference type="SMART" id="SM00387">
    <property type="entry name" value="HATPase_c"/>
    <property type="match status" value="1"/>
</dbReference>
<keyword evidence="6 14" id="KW-0812">Transmembrane</keyword>
<dbReference type="PROSITE" id="PS50112">
    <property type="entry name" value="PAS"/>
    <property type="match status" value="2"/>
</dbReference>
<feature type="transmembrane region" description="Helical" evidence="14">
    <location>
        <begin position="268"/>
        <end position="288"/>
    </location>
</feature>
<dbReference type="CDD" id="cd00075">
    <property type="entry name" value="HATPase"/>
    <property type="match status" value="1"/>
</dbReference>
<dbReference type="InterPro" id="IPR035965">
    <property type="entry name" value="PAS-like_dom_sf"/>
</dbReference>
<dbReference type="CDD" id="cd00082">
    <property type="entry name" value="HisKA"/>
    <property type="match status" value="1"/>
</dbReference>
<comment type="caution">
    <text evidence="19">The sequence shown here is derived from an EMBL/GenBank/DDBJ whole genome shotgun (WGS) entry which is preliminary data.</text>
</comment>
<keyword evidence="4" id="KW-0597">Phosphoprotein</keyword>
<keyword evidence="5" id="KW-0808">Transferase</keyword>
<dbReference type="SMART" id="SM00086">
    <property type="entry name" value="PAC"/>
    <property type="match status" value="3"/>
</dbReference>
<feature type="transmembrane region" description="Helical" evidence="14">
    <location>
        <begin position="21"/>
        <end position="44"/>
    </location>
</feature>
<evidence type="ECO:0000256" key="1">
    <source>
        <dbReference type="ARBA" id="ARBA00000085"/>
    </source>
</evidence>
<dbReference type="InterPro" id="IPR013767">
    <property type="entry name" value="PAS_fold"/>
</dbReference>
<keyword evidence="10 14" id="KW-1133">Transmembrane helix</keyword>
<dbReference type="PROSITE" id="PS50885">
    <property type="entry name" value="HAMP"/>
    <property type="match status" value="1"/>
</dbReference>
<evidence type="ECO:0000313" key="20">
    <source>
        <dbReference type="Proteomes" id="UP001597158"/>
    </source>
</evidence>
<dbReference type="SMART" id="SM00304">
    <property type="entry name" value="HAMP"/>
    <property type="match status" value="1"/>
</dbReference>
<dbReference type="SUPFAM" id="SSF47384">
    <property type="entry name" value="Homodimeric domain of signal transducing histidine kinase"/>
    <property type="match status" value="1"/>
</dbReference>
<dbReference type="SUPFAM" id="SSF55874">
    <property type="entry name" value="ATPase domain of HSP90 chaperone/DNA topoisomerase II/histidine kinase"/>
    <property type="match status" value="1"/>
</dbReference>
<feature type="domain" description="PAS" evidence="16">
    <location>
        <begin position="621"/>
        <end position="688"/>
    </location>
</feature>
<keyword evidence="11" id="KW-0902">Two-component regulatory system</keyword>
<dbReference type="SMART" id="SM00388">
    <property type="entry name" value="HisKA"/>
    <property type="match status" value="1"/>
</dbReference>
<dbReference type="PRINTS" id="PR00344">
    <property type="entry name" value="BCTRLSENSOR"/>
</dbReference>
<dbReference type="PROSITE" id="PS50113">
    <property type="entry name" value="PAC"/>
    <property type="match status" value="2"/>
</dbReference>
<dbReference type="SUPFAM" id="SSF55785">
    <property type="entry name" value="PYP-like sensor domain (PAS domain)"/>
    <property type="match status" value="4"/>
</dbReference>
<dbReference type="InterPro" id="IPR050351">
    <property type="entry name" value="BphY/WalK/GraS-like"/>
</dbReference>
<feature type="domain" description="HAMP" evidence="18">
    <location>
        <begin position="295"/>
        <end position="351"/>
    </location>
</feature>
<gene>
    <name evidence="19" type="ORF">ACFQ4M_10250</name>
</gene>
<dbReference type="Proteomes" id="UP001597158">
    <property type="component" value="Unassembled WGS sequence"/>
</dbReference>
<feature type="domain" description="PAC" evidence="17">
    <location>
        <begin position="566"/>
        <end position="618"/>
    </location>
</feature>
<evidence type="ECO:0000256" key="8">
    <source>
        <dbReference type="ARBA" id="ARBA00022777"/>
    </source>
</evidence>
<dbReference type="PROSITE" id="PS50109">
    <property type="entry name" value="HIS_KIN"/>
    <property type="match status" value="1"/>
</dbReference>
<dbReference type="Gene3D" id="6.10.340.10">
    <property type="match status" value="1"/>
</dbReference>
<accession>A0ABW3WD81</accession>
<keyword evidence="7" id="KW-0547">Nucleotide-binding</keyword>
<proteinExistence type="predicted"/>
<evidence type="ECO:0000259" key="17">
    <source>
        <dbReference type="PROSITE" id="PS50113"/>
    </source>
</evidence>
<evidence type="ECO:0000256" key="14">
    <source>
        <dbReference type="SAM" id="Phobius"/>
    </source>
</evidence>
<evidence type="ECO:0000259" key="16">
    <source>
        <dbReference type="PROSITE" id="PS50112"/>
    </source>
</evidence>
<dbReference type="Pfam" id="PF02518">
    <property type="entry name" value="HATPase_c"/>
    <property type="match status" value="1"/>
</dbReference>
<evidence type="ECO:0000256" key="4">
    <source>
        <dbReference type="ARBA" id="ARBA00022553"/>
    </source>
</evidence>
<evidence type="ECO:0000256" key="9">
    <source>
        <dbReference type="ARBA" id="ARBA00022840"/>
    </source>
</evidence>
<dbReference type="InterPro" id="IPR003661">
    <property type="entry name" value="HisK_dim/P_dom"/>
</dbReference>
<feature type="domain" description="Histidine kinase" evidence="15">
    <location>
        <begin position="883"/>
        <end position="1101"/>
    </location>
</feature>
<organism evidence="19 20">
    <name type="scientific">Thauera mechernichensis</name>
    <dbReference type="NCBI Taxonomy" id="82788"/>
    <lineage>
        <taxon>Bacteria</taxon>
        <taxon>Pseudomonadati</taxon>
        <taxon>Pseudomonadota</taxon>
        <taxon>Betaproteobacteria</taxon>
        <taxon>Rhodocyclales</taxon>
        <taxon>Zoogloeaceae</taxon>
        <taxon>Thauera</taxon>
    </lineage>
</organism>
<evidence type="ECO:0000256" key="13">
    <source>
        <dbReference type="SAM" id="MobiDB-lite"/>
    </source>
</evidence>
<keyword evidence="20" id="KW-1185">Reference proteome</keyword>
<dbReference type="PANTHER" id="PTHR42878">
    <property type="entry name" value="TWO-COMPONENT HISTIDINE KINASE"/>
    <property type="match status" value="1"/>
</dbReference>
<dbReference type="InterPro" id="IPR036097">
    <property type="entry name" value="HisK_dim/P_sf"/>
</dbReference>
<evidence type="ECO:0000256" key="12">
    <source>
        <dbReference type="ARBA" id="ARBA00023136"/>
    </source>
</evidence>
<dbReference type="InterPro" id="IPR003660">
    <property type="entry name" value="HAMP_dom"/>
</dbReference>
<feature type="transmembrane region" description="Helical" evidence="14">
    <location>
        <begin position="400"/>
        <end position="421"/>
    </location>
</feature>
<reference evidence="20" key="1">
    <citation type="journal article" date="2019" name="Int. J. Syst. Evol. Microbiol.">
        <title>The Global Catalogue of Microorganisms (GCM) 10K type strain sequencing project: providing services to taxonomists for standard genome sequencing and annotation.</title>
        <authorList>
            <consortium name="The Broad Institute Genomics Platform"/>
            <consortium name="The Broad Institute Genome Sequencing Center for Infectious Disease"/>
            <person name="Wu L."/>
            <person name="Ma J."/>
        </authorList>
    </citation>
    <scope>NUCLEOTIDE SEQUENCE [LARGE SCALE GENOMIC DNA]</scope>
    <source>
        <strain evidence="20">CCUG 48884</strain>
    </source>
</reference>
<evidence type="ECO:0000256" key="11">
    <source>
        <dbReference type="ARBA" id="ARBA00023012"/>
    </source>
</evidence>
<dbReference type="InterPro" id="IPR004358">
    <property type="entry name" value="Sig_transdc_His_kin-like_C"/>
</dbReference>
<protein>
    <recommendedName>
        <fullName evidence="3">histidine kinase</fullName>
        <ecNumber evidence="3">2.7.13.3</ecNumber>
    </recommendedName>
</protein>
<evidence type="ECO:0000259" key="18">
    <source>
        <dbReference type="PROSITE" id="PS50885"/>
    </source>
</evidence>
<dbReference type="NCBIfam" id="TIGR00229">
    <property type="entry name" value="sensory_box"/>
    <property type="match status" value="3"/>
</dbReference>
<dbReference type="InterPro" id="IPR005467">
    <property type="entry name" value="His_kinase_dom"/>
</dbReference>
<dbReference type="Pfam" id="PF00989">
    <property type="entry name" value="PAS"/>
    <property type="match status" value="1"/>
</dbReference>
<evidence type="ECO:0000256" key="10">
    <source>
        <dbReference type="ARBA" id="ARBA00022989"/>
    </source>
</evidence>
<feature type="domain" description="PAS" evidence="16">
    <location>
        <begin position="492"/>
        <end position="562"/>
    </location>
</feature>
<name>A0ABW3WD81_9RHOO</name>
<dbReference type="SMART" id="SM00091">
    <property type="entry name" value="PAS"/>
    <property type="match status" value="4"/>
</dbReference>
<dbReference type="InterPro" id="IPR000700">
    <property type="entry name" value="PAS-assoc_C"/>
</dbReference>
<evidence type="ECO:0000256" key="5">
    <source>
        <dbReference type="ARBA" id="ARBA00022679"/>
    </source>
</evidence>
<dbReference type="InterPro" id="IPR003594">
    <property type="entry name" value="HATPase_dom"/>
</dbReference>
<dbReference type="RefSeq" id="WP_277832504.1">
    <property type="nucleotide sequence ID" value="NZ_JARQZE010000005.1"/>
</dbReference>
<dbReference type="Gene3D" id="1.10.287.130">
    <property type="match status" value="1"/>
</dbReference>
<evidence type="ECO:0000256" key="3">
    <source>
        <dbReference type="ARBA" id="ARBA00012438"/>
    </source>
</evidence>
<feature type="domain" description="PAC" evidence="17">
    <location>
        <begin position="691"/>
        <end position="744"/>
    </location>
</feature>
<dbReference type="Pfam" id="PF13426">
    <property type="entry name" value="PAS_9"/>
    <property type="match status" value="2"/>
</dbReference>
<dbReference type="InterPro" id="IPR036890">
    <property type="entry name" value="HATPase_C_sf"/>
</dbReference>
<comment type="subcellular location">
    <subcellularLocation>
        <location evidence="2">Membrane</location>
        <topology evidence="2">Multi-pass membrane protein</topology>
    </subcellularLocation>
</comment>
<dbReference type="InterPro" id="IPR001610">
    <property type="entry name" value="PAC"/>
</dbReference>
<dbReference type="PANTHER" id="PTHR42878:SF7">
    <property type="entry name" value="SENSOR HISTIDINE KINASE GLRK"/>
    <property type="match status" value="1"/>
</dbReference>
<evidence type="ECO:0000256" key="6">
    <source>
        <dbReference type="ARBA" id="ARBA00022692"/>
    </source>
</evidence>
<evidence type="ECO:0000259" key="15">
    <source>
        <dbReference type="PROSITE" id="PS50109"/>
    </source>
</evidence>
<keyword evidence="9" id="KW-0067">ATP-binding</keyword>
<dbReference type="CDD" id="cd00130">
    <property type="entry name" value="PAS"/>
    <property type="match status" value="2"/>
</dbReference>
<comment type="catalytic activity">
    <reaction evidence="1">
        <text>ATP + protein L-histidine = ADP + protein N-phospho-L-histidine.</text>
        <dbReference type="EC" id="2.7.13.3"/>
    </reaction>
</comment>
<evidence type="ECO:0000256" key="2">
    <source>
        <dbReference type="ARBA" id="ARBA00004141"/>
    </source>
</evidence>